<reference evidence="2" key="1">
    <citation type="submission" date="2010-05" db="EMBL/GenBank/DDBJ databases">
        <title>The draft genome of Desulfonatronospira thiodismutans ASO3-1.</title>
        <authorList>
            <consortium name="US DOE Joint Genome Institute (JGI-PGF)"/>
            <person name="Lucas S."/>
            <person name="Copeland A."/>
            <person name="Lapidus A."/>
            <person name="Cheng J.-F."/>
            <person name="Bruce D."/>
            <person name="Goodwin L."/>
            <person name="Pitluck S."/>
            <person name="Chertkov O."/>
            <person name="Brettin T."/>
            <person name="Detter J.C."/>
            <person name="Han C."/>
            <person name="Land M.L."/>
            <person name="Hauser L."/>
            <person name="Kyrpides N."/>
            <person name="Mikhailova N."/>
            <person name="Muyzer G."/>
            <person name="Woyke T."/>
        </authorList>
    </citation>
    <scope>NUCLEOTIDE SEQUENCE [LARGE SCALE GENOMIC DNA]</scope>
    <source>
        <strain evidence="2">ASO3-1</strain>
    </source>
</reference>
<gene>
    <name evidence="2" type="ORF">Dthio_PD1349</name>
</gene>
<dbReference type="GO" id="GO:0016787">
    <property type="term" value="F:hydrolase activity"/>
    <property type="evidence" value="ECO:0007669"/>
    <property type="project" value="InterPro"/>
</dbReference>
<name>D6STJ4_9BACT</name>
<dbReference type="Gene3D" id="3.40.50.1970">
    <property type="match status" value="1"/>
</dbReference>
<protein>
    <submittedName>
        <fullName evidence="2">1-(5-phosphoribosyl)-5-amino-4-imidazole-carboxylate (AIR) carboxylase</fullName>
    </submittedName>
</protein>
<evidence type="ECO:0000259" key="1">
    <source>
        <dbReference type="SMART" id="SM01001"/>
    </source>
</evidence>
<dbReference type="PANTHER" id="PTHR43064:SF1">
    <property type="entry name" value="SLL1489 PROTEIN"/>
    <property type="match status" value="1"/>
</dbReference>
<dbReference type="EMBL" id="ACJN02000003">
    <property type="protein sequence ID" value="EFI34010.1"/>
    <property type="molecule type" value="Genomic_DNA"/>
</dbReference>
<dbReference type="InterPro" id="IPR039476">
    <property type="entry name" value="P2CMN_synthase_LarB"/>
</dbReference>
<proteinExistence type="predicted"/>
<dbReference type="PANTHER" id="PTHR43064">
    <property type="entry name" value="PHOSPHORIBOSYLAMINOIMIDAZOLE CARBOXYLASE-RELATED"/>
    <property type="match status" value="1"/>
</dbReference>
<dbReference type="AlphaFoldDB" id="D6STJ4"/>
<evidence type="ECO:0000313" key="3">
    <source>
        <dbReference type="Proteomes" id="UP000005496"/>
    </source>
</evidence>
<keyword evidence="3" id="KW-1185">Reference proteome</keyword>
<comment type="caution">
    <text evidence="2">The sequence shown here is derived from an EMBL/GenBank/DDBJ whole genome shotgun (WGS) entry which is preliminary data.</text>
</comment>
<dbReference type="NCBIfam" id="NF033503">
    <property type="entry name" value="LarB"/>
    <property type="match status" value="1"/>
</dbReference>
<dbReference type="SUPFAM" id="SSF52255">
    <property type="entry name" value="N5-CAIR mutase (phosphoribosylaminoimidazole carboxylase, PurE)"/>
    <property type="match status" value="1"/>
</dbReference>
<dbReference type="Pfam" id="PF00731">
    <property type="entry name" value="AIRC"/>
    <property type="match status" value="1"/>
</dbReference>
<dbReference type="OrthoDB" id="9782511at2"/>
<organism evidence="2 3">
    <name type="scientific">Desulfonatronospira thiodismutans ASO3-1</name>
    <dbReference type="NCBI Taxonomy" id="555779"/>
    <lineage>
        <taxon>Bacteria</taxon>
        <taxon>Pseudomonadati</taxon>
        <taxon>Thermodesulfobacteriota</taxon>
        <taxon>Desulfovibrionia</taxon>
        <taxon>Desulfovibrionales</taxon>
        <taxon>Desulfonatronovibrionaceae</taxon>
        <taxon>Desulfonatronospira</taxon>
    </lineage>
</organism>
<evidence type="ECO:0000313" key="2">
    <source>
        <dbReference type="EMBL" id="EFI34010.1"/>
    </source>
</evidence>
<accession>D6STJ4</accession>
<feature type="domain" description="PurE" evidence="1">
    <location>
        <begin position="124"/>
        <end position="256"/>
    </location>
</feature>
<dbReference type="SMART" id="SM01001">
    <property type="entry name" value="AIRC"/>
    <property type="match status" value="1"/>
</dbReference>
<dbReference type="Proteomes" id="UP000005496">
    <property type="component" value="Unassembled WGS sequence"/>
</dbReference>
<sequence length="259" mass="27436">MQRNELAQLLQDLLDGHTSMDKAMERIGLEPYLETGQGLNLDMRRGIRTGIPEVVFGAGKSKKQLFTAVKHLAGRQQKVLVTRLGADAGNALAQEFPEGRYFEVPGLFELNSSIDLDHPWNGEAEAMIISAGGADLPVALEAYACLEFFGHTPGLVSDVGVAGLHRLFPHLPKISKARILIVIAGMEGALPSVLAGLCPVPIVGVPTSVGYGTSLNGITPMLAMLTSCAPGISVVNIDNGFGAACFAFKVLSRQRAESS</sequence>
<dbReference type="RefSeq" id="WP_008871359.1">
    <property type="nucleotide sequence ID" value="NZ_ACJN02000003.1"/>
</dbReference>
<dbReference type="eggNOG" id="COG1691">
    <property type="taxonomic scope" value="Bacteria"/>
</dbReference>
<dbReference type="InterPro" id="IPR000031">
    <property type="entry name" value="PurE_dom"/>
</dbReference>
<dbReference type="GO" id="GO:0006189">
    <property type="term" value="P:'de novo' IMP biosynthetic process"/>
    <property type="evidence" value="ECO:0007669"/>
    <property type="project" value="InterPro"/>
</dbReference>